<dbReference type="PANTHER" id="PTHR24220:SF659">
    <property type="entry name" value="TRANSPORTER, PUTATIVE-RELATED"/>
    <property type="match status" value="1"/>
</dbReference>
<comment type="caution">
    <text evidence="4">The sequence shown here is derived from an EMBL/GenBank/DDBJ whole genome shotgun (WGS) entry which is preliminary data.</text>
</comment>
<keyword evidence="2 4" id="KW-0067">ATP-binding</keyword>
<proteinExistence type="predicted"/>
<evidence type="ECO:0000313" key="4">
    <source>
        <dbReference type="EMBL" id="RLP73303.1"/>
    </source>
</evidence>
<dbReference type="Gene3D" id="3.40.50.300">
    <property type="entry name" value="P-loop containing nucleotide triphosphate hydrolases"/>
    <property type="match status" value="1"/>
</dbReference>
<organism evidence="4 5">
    <name type="scientific">Xanthobacter tagetidis</name>
    <dbReference type="NCBI Taxonomy" id="60216"/>
    <lineage>
        <taxon>Bacteria</taxon>
        <taxon>Pseudomonadati</taxon>
        <taxon>Pseudomonadota</taxon>
        <taxon>Alphaproteobacteria</taxon>
        <taxon>Hyphomicrobiales</taxon>
        <taxon>Xanthobacteraceae</taxon>
        <taxon>Xanthobacter</taxon>
    </lineage>
</organism>
<accession>A0A3L6ZZ44</accession>
<dbReference type="PANTHER" id="PTHR24220">
    <property type="entry name" value="IMPORT ATP-BINDING PROTEIN"/>
    <property type="match status" value="1"/>
</dbReference>
<dbReference type="GO" id="GO:0022857">
    <property type="term" value="F:transmembrane transporter activity"/>
    <property type="evidence" value="ECO:0007669"/>
    <property type="project" value="TreeGrafter"/>
</dbReference>
<name>A0A3L6ZZ44_9HYPH</name>
<keyword evidence="5" id="KW-1185">Reference proteome</keyword>
<dbReference type="InterPro" id="IPR003439">
    <property type="entry name" value="ABC_transporter-like_ATP-bd"/>
</dbReference>
<protein>
    <submittedName>
        <fullName evidence="4">ATP-binding cassette domain-containing protein</fullName>
    </submittedName>
</protein>
<dbReference type="GO" id="GO:0005524">
    <property type="term" value="F:ATP binding"/>
    <property type="evidence" value="ECO:0007669"/>
    <property type="project" value="UniProtKB-KW"/>
</dbReference>
<sequence length="220" mass="23763">MLAAFADERLGYGERVVFENLSLAVRAGERIALLGRSGSGKSTLISALYRRLADAGARVALVPQDHALVPQLSVFHNIYMGRLDRHGALYNALNLIRPFRRERAAVAPLAEELGLAPELMRPVERLSGGQRQRTAVGRAFFRGGDILLADEPVSAVDETQARRILESMAARFATLVLSLHAVDLALESADRIIGLKASRVVVDAPAKALTRGDLDGLYAG</sequence>
<dbReference type="SMART" id="SM00382">
    <property type="entry name" value="AAA"/>
    <property type="match status" value="1"/>
</dbReference>
<feature type="domain" description="ABC transporter" evidence="3">
    <location>
        <begin position="3"/>
        <end position="219"/>
    </location>
</feature>
<dbReference type="GO" id="GO:0016887">
    <property type="term" value="F:ATP hydrolysis activity"/>
    <property type="evidence" value="ECO:0007669"/>
    <property type="project" value="InterPro"/>
</dbReference>
<dbReference type="EMBL" id="RCTF01000023">
    <property type="protein sequence ID" value="RLP73303.1"/>
    <property type="molecule type" value="Genomic_DNA"/>
</dbReference>
<dbReference type="Proteomes" id="UP000269692">
    <property type="component" value="Unassembled WGS sequence"/>
</dbReference>
<reference evidence="4 5" key="1">
    <citation type="submission" date="2018-10" db="EMBL/GenBank/DDBJ databases">
        <title>Xanthobacter tagetidis genome sequencing and assembly.</title>
        <authorList>
            <person name="Maclea K.S."/>
            <person name="Goen A.E."/>
            <person name="Fatima S.A."/>
        </authorList>
    </citation>
    <scope>NUCLEOTIDE SEQUENCE [LARGE SCALE GENOMIC DNA]</scope>
    <source>
        <strain evidence="4 5">ATCC 700314</strain>
    </source>
</reference>
<dbReference type="OrthoDB" id="9802264at2"/>
<dbReference type="GO" id="GO:0005886">
    <property type="term" value="C:plasma membrane"/>
    <property type="evidence" value="ECO:0007669"/>
    <property type="project" value="TreeGrafter"/>
</dbReference>
<dbReference type="PROSITE" id="PS50893">
    <property type="entry name" value="ABC_TRANSPORTER_2"/>
    <property type="match status" value="1"/>
</dbReference>
<dbReference type="Pfam" id="PF00005">
    <property type="entry name" value="ABC_tran"/>
    <property type="match status" value="1"/>
</dbReference>
<evidence type="ECO:0000313" key="5">
    <source>
        <dbReference type="Proteomes" id="UP000269692"/>
    </source>
</evidence>
<dbReference type="SUPFAM" id="SSF52540">
    <property type="entry name" value="P-loop containing nucleoside triphosphate hydrolases"/>
    <property type="match status" value="1"/>
</dbReference>
<dbReference type="InterPro" id="IPR027417">
    <property type="entry name" value="P-loop_NTPase"/>
</dbReference>
<keyword evidence="1" id="KW-0547">Nucleotide-binding</keyword>
<dbReference type="AlphaFoldDB" id="A0A3L6ZZ44"/>
<gene>
    <name evidence="4" type="ORF">D9R14_20860</name>
</gene>
<evidence type="ECO:0000256" key="1">
    <source>
        <dbReference type="ARBA" id="ARBA00022741"/>
    </source>
</evidence>
<evidence type="ECO:0000259" key="3">
    <source>
        <dbReference type="PROSITE" id="PS50893"/>
    </source>
</evidence>
<dbReference type="InterPro" id="IPR003593">
    <property type="entry name" value="AAA+_ATPase"/>
</dbReference>
<dbReference type="InterPro" id="IPR015854">
    <property type="entry name" value="ABC_transpr_LolD-like"/>
</dbReference>
<evidence type="ECO:0000256" key="2">
    <source>
        <dbReference type="ARBA" id="ARBA00022840"/>
    </source>
</evidence>